<dbReference type="GO" id="GO:0030694">
    <property type="term" value="C:bacterial-type flagellum basal body, rod"/>
    <property type="evidence" value="ECO:0007669"/>
    <property type="project" value="UniProtKB-UniRule"/>
</dbReference>
<dbReference type="PANTHER" id="PTHR30435">
    <property type="entry name" value="FLAGELLAR PROTEIN"/>
    <property type="match status" value="1"/>
</dbReference>
<dbReference type="InterPro" id="IPR006299">
    <property type="entry name" value="FlgC"/>
</dbReference>
<keyword evidence="9" id="KW-0282">Flagellum</keyword>
<reference evidence="9 10" key="1">
    <citation type="submission" date="2018-07" db="EMBL/GenBank/DDBJ databases">
        <title>Genomic Encyclopedia of Type Strains, Phase IV (KMG-IV): sequencing the most valuable type-strain genomes for metagenomic binning, comparative biology and taxonomic classification.</title>
        <authorList>
            <person name="Goeker M."/>
        </authorList>
    </citation>
    <scope>NUCLEOTIDE SEQUENCE [LARGE SCALE GENOMIC DNA]</scope>
    <source>
        <strain evidence="9 10">DSM 16500</strain>
    </source>
</reference>
<evidence type="ECO:0000313" key="9">
    <source>
        <dbReference type="EMBL" id="RDI39956.1"/>
    </source>
</evidence>
<evidence type="ECO:0000256" key="1">
    <source>
        <dbReference type="ARBA" id="ARBA00004117"/>
    </source>
</evidence>
<feature type="domain" description="Flagellar basal body rod protein N-terminal" evidence="7">
    <location>
        <begin position="10"/>
        <end position="33"/>
    </location>
</feature>
<comment type="similarity">
    <text evidence="2">Belongs to the flagella basal body rod proteins family.</text>
</comment>
<keyword evidence="10" id="KW-1185">Reference proteome</keyword>
<evidence type="ECO:0000256" key="3">
    <source>
        <dbReference type="ARBA" id="ARBA00017941"/>
    </source>
</evidence>
<feature type="domain" description="Flagellar basal-body/hook protein C-terminal" evidence="8">
    <location>
        <begin position="97"/>
        <end position="140"/>
    </location>
</feature>
<dbReference type="OrthoDB" id="9794148at2"/>
<comment type="subcellular location">
    <subcellularLocation>
        <location evidence="1 6">Bacterial flagellum basal body</location>
    </subcellularLocation>
</comment>
<dbReference type="GO" id="GO:0071978">
    <property type="term" value="P:bacterial-type flagellum-dependent swarming motility"/>
    <property type="evidence" value="ECO:0007669"/>
    <property type="project" value="TreeGrafter"/>
</dbReference>
<evidence type="ECO:0000256" key="2">
    <source>
        <dbReference type="ARBA" id="ARBA00009677"/>
    </source>
</evidence>
<evidence type="ECO:0000256" key="6">
    <source>
        <dbReference type="RuleBase" id="RU362062"/>
    </source>
</evidence>
<keyword evidence="9" id="KW-0966">Cell projection</keyword>
<sequence length="144" mass="15760">MINSLDKVLTNASSGLSAQSIRMNTIASNLANAGNVGNSNETTYHKRYPIFSEVTSEIVGLNSDDQPVGGVRVTDIKSSTKQLERRYDPDNPVANEEGYVYLSDVNSIEEMTNMIAASKEYEANVEVINTTKNLITQAINVLKE</sequence>
<dbReference type="Proteomes" id="UP000254720">
    <property type="component" value="Unassembled WGS sequence"/>
</dbReference>
<dbReference type="Pfam" id="PF00460">
    <property type="entry name" value="Flg_bb_rod"/>
    <property type="match status" value="1"/>
</dbReference>
<evidence type="ECO:0000259" key="8">
    <source>
        <dbReference type="Pfam" id="PF06429"/>
    </source>
</evidence>
<dbReference type="NCBIfam" id="TIGR01395">
    <property type="entry name" value="FlgC"/>
    <property type="match status" value="1"/>
</dbReference>
<evidence type="ECO:0000313" key="10">
    <source>
        <dbReference type="Proteomes" id="UP000254720"/>
    </source>
</evidence>
<evidence type="ECO:0000256" key="5">
    <source>
        <dbReference type="ARBA" id="ARBA00025933"/>
    </source>
</evidence>
<gene>
    <name evidence="9" type="ORF">C8D86_12517</name>
</gene>
<dbReference type="PANTHER" id="PTHR30435:SF2">
    <property type="entry name" value="FLAGELLAR BASAL-BODY ROD PROTEIN FLGC"/>
    <property type="match status" value="1"/>
</dbReference>
<dbReference type="EMBL" id="QQAX01000025">
    <property type="protein sequence ID" value="RDI39956.1"/>
    <property type="molecule type" value="Genomic_DNA"/>
</dbReference>
<keyword evidence="4 6" id="KW-0975">Bacterial flagellum</keyword>
<dbReference type="InterPro" id="IPR001444">
    <property type="entry name" value="Flag_bb_rod_N"/>
</dbReference>
<dbReference type="Pfam" id="PF06429">
    <property type="entry name" value="Flg_bbr_C"/>
    <property type="match status" value="1"/>
</dbReference>
<organism evidence="9 10">
    <name type="scientific">Aquicella lusitana</name>
    <dbReference type="NCBI Taxonomy" id="254246"/>
    <lineage>
        <taxon>Bacteria</taxon>
        <taxon>Pseudomonadati</taxon>
        <taxon>Pseudomonadota</taxon>
        <taxon>Gammaproteobacteria</taxon>
        <taxon>Legionellales</taxon>
        <taxon>Coxiellaceae</taxon>
        <taxon>Aquicella</taxon>
    </lineage>
</organism>
<proteinExistence type="inferred from homology"/>
<dbReference type="AlphaFoldDB" id="A0A370G9U6"/>
<protein>
    <recommendedName>
        <fullName evidence="3 6">Flagellar basal-body rod protein FlgC</fullName>
    </recommendedName>
</protein>
<keyword evidence="9" id="KW-0969">Cilium</keyword>
<evidence type="ECO:0000256" key="4">
    <source>
        <dbReference type="ARBA" id="ARBA00023143"/>
    </source>
</evidence>
<dbReference type="InterPro" id="IPR010930">
    <property type="entry name" value="Flg_bb/hook_C_dom"/>
</dbReference>
<accession>A0A370G9U6</accession>
<evidence type="ECO:0000259" key="7">
    <source>
        <dbReference type="Pfam" id="PF00460"/>
    </source>
</evidence>
<dbReference type="RefSeq" id="WP_114835164.1">
    <property type="nucleotide sequence ID" value="NZ_LR699116.1"/>
</dbReference>
<name>A0A370G9U6_9COXI</name>
<comment type="subunit">
    <text evidence="5 6">The basal body constitutes a major portion of the flagellar organelle and consists of four rings (L,P,S, and M) mounted on a central rod. The rod consists of about 26 subunits of FlgG in the distal portion, and FlgB, FlgC and FlgF are thought to build up the proximal portion of the rod with about 6 subunits each.</text>
</comment>
<comment type="caution">
    <text evidence="9">The sequence shown here is derived from an EMBL/GenBank/DDBJ whole genome shotgun (WGS) entry which is preliminary data.</text>
</comment>